<gene>
    <name evidence="3" type="ORF">QLH52_21335</name>
</gene>
<dbReference type="InterPro" id="IPR044946">
    <property type="entry name" value="Restrct_endonuc_typeI_TRD_sf"/>
</dbReference>
<keyword evidence="1" id="KW-0680">Restriction system</keyword>
<evidence type="ECO:0000313" key="3">
    <source>
        <dbReference type="EMBL" id="MDX8129853.1"/>
    </source>
</evidence>
<name>A0ABU4ULB3_9GAMM</name>
<evidence type="ECO:0000256" key="1">
    <source>
        <dbReference type="ARBA" id="ARBA00022747"/>
    </source>
</evidence>
<dbReference type="Gene3D" id="3.90.220.20">
    <property type="entry name" value="DNA methylase specificity domains"/>
    <property type="match status" value="1"/>
</dbReference>
<organism evidence="3 4">
    <name type="scientific">Methylomonas defluvii</name>
    <dbReference type="NCBI Taxonomy" id="3045149"/>
    <lineage>
        <taxon>Bacteria</taxon>
        <taxon>Pseudomonadati</taxon>
        <taxon>Pseudomonadota</taxon>
        <taxon>Gammaproteobacteria</taxon>
        <taxon>Methylococcales</taxon>
        <taxon>Methylococcaceae</taxon>
        <taxon>Methylomonas</taxon>
    </lineage>
</organism>
<reference evidence="3 4" key="1">
    <citation type="submission" date="2023-11" db="EMBL/GenBank/DDBJ databases">
        <authorList>
            <person name="Ouyang M.-Y."/>
        </authorList>
    </citation>
    <scope>NUCLEOTIDE SEQUENCE [LARGE SCALE GENOMIC DNA]</scope>
    <source>
        <strain evidence="3 4">OY6</strain>
    </source>
</reference>
<dbReference type="InterPro" id="IPR051212">
    <property type="entry name" value="Type-I_RE_S_subunit"/>
</dbReference>
<dbReference type="EMBL" id="JAXARY010000026">
    <property type="protein sequence ID" value="MDX8129853.1"/>
    <property type="molecule type" value="Genomic_DNA"/>
</dbReference>
<keyword evidence="2" id="KW-0238">DNA-binding</keyword>
<sequence>MALCDQLETQHNNAAEAHEKLVSHLLGTLTSTTVRPELGEGQSAKDSDHASTSSAFMPYRVRTESFAENWQRIAAHFNTLFTTEASIDALKQTLLQLAVMGKLVPQDPSDEPASELLKRILAEKAKLIAEGKVKKDKPLPPIAEDEKPFRLPQSWGWVRLGDLMPEFQNGVSRRGDTHGHSVVVLRLADIKDRCISFDEPRELLISPNMINKYRLSKDFAKNNFPVLILSLTGFVMENTTT</sequence>
<evidence type="ECO:0008006" key="5">
    <source>
        <dbReference type="Google" id="ProtNLM"/>
    </source>
</evidence>
<accession>A0ABU4ULB3</accession>
<evidence type="ECO:0000313" key="4">
    <source>
        <dbReference type="Proteomes" id="UP001284537"/>
    </source>
</evidence>
<dbReference type="Proteomes" id="UP001284537">
    <property type="component" value="Unassembled WGS sequence"/>
</dbReference>
<dbReference type="PANTHER" id="PTHR43140:SF1">
    <property type="entry name" value="TYPE I RESTRICTION ENZYME ECOKI SPECIFICITY SUBUNIT"/>
    <property type="match status" value="1"/>
</dbReference>
<dbReference type="SUPFAM" id="SSF116734">
    <property type="entry name" value="DNA methylase specificity domain"/>
    <property type="match status" value="1"/>
</dbReference>
<proteinExistence type="predicted"/>
<dbReference type="PANTHER" id="PTHR43140">
    <property type="entry name" value="TYPE-1 RESTRICTION ENZYME ECOKI SPECIFICITY PROTEIN"/>
    <property type="match status" value="1"/>
</dbReference>
<protein>
    <recommendedName>
        <fullName evidence="5">Type I restriction enzyme S subunit</fullName>
    </recommendedName>
</protein>
<comment type="caution">
    <text evidence="3">The sequence shown here is derived from an EMBL/GenBank/DDBJ whole genome shotgun (WGS) entry which is preliminary data.</text>
</comment>
<evidence type="ECO:0000256" key="2">
    <source>
        <dbReference type="ARBA" id="ARBA00023125"/>
    </source>
</evidence>
<keyword evidence="4" id="KW-1185">Reference proteome</keyword>
<dbReference type="RefSeq" id="WP_319962875.1">
    <property type="nucleotide sequence ID" value="NZ_JAXARY010000026.1"/>
</dbReference>